<name>A0A0A7EAN3_9VIRU</name>
<feature type="transmembrane region" description="Helical" evidence="11">
    <location>
        <begin position="138"/>
        <end position="163"/>
    </location>
</feature>
<dbReference type="GO" id="GO:0075523">
    <property type="term" value="P:viral translational frameshifting"/>
    <property type="evidence" value="ECO:0007669"/>
    <property type="project" value="UniProtKB-KW"/>
</dbReference>
<keyword evidence="6" id="KW-0378">Hydrolase</keyword>
<evidence type="ECO:0000313" key="13">
    <source>
        <dbReference type="EMBL" id="AIY62168.1"/>
    </source>
</evidence>
<evidence type="ECO:0000256" key="6">
    <source>
        <dbReference type="ARBA" id="ARBA00022801"/>
    </source>
</evidence>
<keyword evidence="2" id="KW-0645">Protease</keyword>
<accession>A0A0A7EAN3</accession>
<dbReference type="GO" id="GO:0070008">
    <property type="term" value="F:serine-type exopeptidase activity"/>
    <property type="evidence" value="ECO:0007669"/>
    <property type="project" value="InterPro"/>
</dbReference>
<dbReference type="InterPro" id="IPR000382">
    <property type="entry name" value="Peptidase_S39B_luteovirus"/>
</dbReference>
<dbReference type="PROSITE" id="PS51868">
    <property type="entry name" value="PEPTIDASE_S39"/>
    <property type="match status" value="1"/>
</dbReference>
<dbReference type="OrthoDB" id="623at10239"/>
<dbReference type="GO" id="GO:0016020">
    <property type="term" value="C:membrane"/>
    <property type="evidence" value="ECO:0007669"/>
    <property type="project" value="UniProtKB-SubCell"/>
</dbReference>
<feature type="compositionally biased region" description="Polar residues" evidence="10">
    <location>
        <begin position="624"/>
        <end position="642"/>
    </location>
</feature>
<proteinExistence type="predicted"/>
<evidence type="ECO:0000256" key="5">
    <source>
        <dbReference type="ARBA" id="ARBA00022758"/>
    </source>
</evidence>
<dbReference type="InterPro" id="IPR009003">
    <property type="entry name" value="Peptidase_S1_PA"/>
</dbReference>
<evidence type="ECO:0000256" key="11">
    <source>
        <dbReference type="SAM" id="Phobius"/>
    </source>
</evidence>
<evidence type="ECO:0000256" key="1">
    <source>
        <dbReference type="ARBA" id="ARBA00004141"/>
    </source>
</evidence>
<reference evidence="13 14" key="1">
    <citation type="submission" date="2014-05" db="EMBL/GenBank/DDBJ databases">
        <title>Characterization of the complete genome of a novel polerovirus infecting Sauropus androgynus in Thailand.</title>
        <authorList>
            <person name="Knierim D."/>
            <person name="Maiss E."/>
            <person name="Menzel W."/>
            <person name="Winter S."/>
            <person name="Kenyon L."/>
        </authorList>
    </citation>
    <scope>NUCLEOTIDE SEQUENCE [LARGE SCALE GENOMIC DNA]</scope>
    <source>
        <strain evidence="13">THSP1-B</strain>
    </source>
</reference>
<organism evidence="13 14">
    <name type="scientific">Sauropus yellowing virus</name>
    <dbReference type="NCBI Taxonomy" id="1577997"/>
    <lineage>
        <taxon>Viruses</taxon>
        <taxon>Riboviria</taxon>
        <taxon>Orthornavirae</taxon>
        <taxon>Pisuviricota</taxon>
        <taxon>Pisoniviricetes</taxon>
        <taxon>Sobelivirales</taxon>
        <taxon>Solemoviridae</taxon>
        <taxon>Polerovirus</taxon>
        <taxon>Polerovirus SAYV</taxon>
    </lineage>
</organism>
<keyword evidence="9 11" id="KW-0472">Membrane</keyword>
<evidence type="ECO:0000256" key="4">
    <source>
        <dbReference type="ARBA" id="ARBA00022729"/>
    </source>
</evidence>
<dbReference type="Proteomes" id="UP000204569">
    <property type="component" value="Segment"/>
</dbReference>
<keyword evidence="8 11" id="KW-1133">Transmembrane helix</keyword>
<dbReference type="GeneID" id="22475687"/>
<protein>
    <submittedName>
        <fullName evidence="13">p1</fullName>
    </submittedName>
</protein>
<dbReference type="KEGG" id="vg:22475687"/>
<evidence type="ECO:0000256" key="8">
    <source>
        <dbReference type="ARBA" id="ARBA00022989"/>
    </source>
</evidence>
<dbReference type="PRINTS" id="PR00913">
    <property type="entry name" value="LVIRUSORF2"/>
</dbReference>
<evidence type="ECO:0000313" key="14">
    <source>
        <dbReference type="Proteomes" id="UP000204569"/>
    </source>
</evidence>
<evidence type="ECO:0000256" key="10">
    <source>
        <dbReference type="SAM" id="MobiDB-lite"/>
    </source>
</evidence>
<dbReference type="SUPFAM" id="SSF50494">
    <property type="entry name" value="Trypsin-like serine proteases"/>
    <property type="match status" value="1"/>
</dbReference>
<dbReference type="GO" id="GO:0004252">
    <property type="term" value="F:serine-type endopeptidase activity"/>
    <property type="evidence" value="ECO:0007669"/>
    <property type="project" value="InterPro"/>
</dbReference>
<feature type="region of interest" description="Disordered" evidence="10">
    <location>
        <begin position="509"/>
        <end position="546"/>
    </location>
</feature>
<evidence type="ECO:0000259" key="12">
    <source>
        <dbReference type="PROSITE" id="PS51868"/>
    </source>
</evidence>
<keyword evidence="4" id="KW-0732">Signal</keyword>
<evidence type="ECO:0000256" key="7">
    <source>
        <dbReference type="ARBA" id="ARBA00022825"/>
    </source>
</evidence>
<keyword evidence="5" id="KW-0688">Ribosomal frameshifting</keyword>
<comment type="subcellular location">
    <subcellularLocation>
        <location evidence="1">Membrane</location>
        <topology evidence="1">Multi-pass membrane protein</topology>
    </subcellularLocation>
</comment>
<feature type="compositionally biased region" description="Polar residues" evidence="10">
    <location>
        <begin position="511"/>
        <end position="521"/>
    </location>
</feature>
<dbReference type="Pfam" id="PF02122">
    <property type="entry name" value="Peptidase_S39"/>
    <property type="match status" value="1"/>
</dbReference>
<feature type="domain" description="Peptidase S39" evidence="12">
    <location>
        <begin position="211"/>
        <end position="407"/>
    </location>
</feature>
<feature type="region of interest" description="Disordered" evidence="10">
    <location>
        <begin position="574"/>
        <end position="667"/>
    </location>
</feature>
<keyword evidence="3 11" id="KW-0812">Transmembrane</keyword>
<dbReference type="InterPro" id="IPR018019">
    <property type="entry name" value="Luteovirus_Orf2"/>
</dbReference>
<dbReference type="GO" id="GO:0006508">
    <property type="term" value="P:proteolysis"/>
    <property type="evidence" value="ECO:0007669"/>
    <property type="project" value="UniProtKB-KW"/>
</dbReference>
<keyword evidence="14" id="KW-1185">Reference proteome</keyword>
<keyword evidence="7" id="KW-0720">Serine protease</keyword>
<feature type="compositionally biased region" description="Basic residues" evidence="10">
    <location>
        <begin position="577"/>
        <end position="591"/>
    </location>
</feature>
<feature type="transmembrane region" description="Helical" evidence="11">
    <location>
        <begin position="170"/>
        <end position="193"/>
    </location>
</feature>
<evidence type="ECO:0000256" key="3">
    <source>
        <dbReference type="ARBA" id="ARBA00022692"/>
    </source>
</evidence>
<sequence length="667" mass="73358">MAGYYLTTFLVLLFLFSHSSSFPTYDGRVEGNFTSTFPMLPPLSNGDGGSDISPVSVLMETLYVSISDEPPVAPLTNYTYGALLGAVSSKFVFDTIALCNEAQEIWVTLFRSFCDNTVNGLKWAIEKLILSLVSIWSWLVYQAILCILSCAVNYAPVLITLVLCGVCTRYLFLAVIWMYGIQVTCLLSFLRIISKVLRFRRPSGFKNEKSVEGFTEITFEQSPPGKSVLLLEERRNGEKRHVGYAFAGKLYNGEVGLFTVAHNLESCDNLWVLSERTKNSLKLKQFQPIVLSKSADLAILRGPVNWEALLGCKGGIYTTSNRLAVSGCTWFDYTESWRSHSAKVVGTDGDLVRVLSNTRPGHSGTPYFNGKSCLGLHKGYRLAGDNNNCMVPIPPIPGYTTPDYKFETSAPQGLLFDSKTIARLEKQAMEMVRHSGGVWDFDDAFAVVSSDYVGETTLPKPDVDESNKIPKDHQSFLRDYGTVLTKHFGQYQSPDSAVDLNLLFPGVKPEQAQQKKSSGNESAVPAAKIPASVEPSIHSSAKDDTKQTELMDALIGRINFEKIEERVVDKIASLSMRRPKTRGRRGGKKRRETSGNTSPPATNGIYLPPHRRSKDSKPAVPLHTGTTASSSRKATGAVSSPGSIPRWVRKPEASAGLKKAQQPNSKA</sequence>
<evidence type="ECO:0000256" key="9">
    <source>
        <dbReference type="ARBA" id="ARBA00023136"/>
    </source>
</evidence>
<dbReference type="RefSeq" id="YP_009111315.1">
    <property type="nucleotide sequence ID" value="NC_025837.1"/>
</dbReference>
<dbReference type="EMBL" id="KJ885302">
    <property type="protein sequence ID" value="AIY62168.1"/>
    <property type="molecule type" value="Genomic_RNA"/>
</dbReference>
<evidence type="ECO:0000256" key="2">
    <source>
        <dbReference type="ARBA" id="ARBA00022670"/>
    </source>
</evidence>